<dbReference type="Proteomes" id="UP000094313">
    <property type="component" value="Chromosome"/>
</dbReference>
<dbReference type="Gene3D" id="3.40.50.720">
    <property type="entry name" value="NAD(P)-binding Rossmann-like Domain"/>
    <property type="match status" value="1"/>
</dbReference>
<comment type="function">
    <text evidence="9">Catalyzes the NADPH-dependent reduction of ketopantoate into pantoic acid.</text>
</comment>
<organism evidence="12 13">
    <name type="scientific">Pedobacter steynii</name>
    <dbReference type="NCBI Taxonomy" id="430522"/>
    <lineage>
        <taxon>Bacteria</taxon>
        <taxon>Pseudomonadati</taxon>
        <taxon>Bacteroidota</taxon>
        <taxon>Sphingobacteriia</taxon>
        <taxon>Sphingobacteriales</taxon>
        <taxon>Sphingobacteriaceae</taxon>
        <taxon>Pedobacter</taxon>
    </lineage>
</organism>
<accession>A0A1D7QAW8</accession>
<evidence type="ECO:0000256" key="4">
    <source>
        <dbReference type="ARBA" id="ARBA00019465"/>
    </source>
</evidence>
<sequence>MKTKEITIIGLGGVGGYFGFKLAQKYLSDESVNISFIAREQTYKTVKENGLTLLSAEHENSVAHSKQIYKSIEELPETDIFVVCVKEYDLENICQQLKNRVNDETVILPLMNGVDIYERIRKIIPNGIVLPSCVYVASHIKEKGTVEHKGNPGKIVMGKDPKNPEYDAQEIANLLKAAGIDLDYKENSFPDIWTKYFFIASFGLVTARYNKSIGQVVEEPALHNRAALIMKEIEAIAEKKEISIPEDIIEKTFQKAASFPYHTPTSLQLDVQSGKENTELELFAGAIIDYGKVLAVPVLETQLIYDEIASGILCPFLP</sequence>
<dbReference type="Pfam" id="PF02558">
    <property type="entry name" value="ApbA"/>
    <property type="match status" value="1"/>
</dbReference>
<dbReference type="SUPFAM" id="SSF51735">
    <property type="entry name" value="NAD(P)-binding Rossmann-fold domains"/>
    <property type="match status" value="1"/>
</dbReference>
<evidence type="ECO:0000313" key="13">
    <source>
        <dbReference type="Proteomes" id="UP000094313"/>
    </source>
</evidence>
<evidence type="ECO:0000256" key="1">
    <source>
        <dbReference type="ARBA" id="ARBA00004994"/>
    </source>
</evidence>
<dbReference type="GO" id="GO:0008677">
    <property type="term" value="F:2-dehydropantoate 2-reductase activity"/>
    <property type="evidence" value="ECO:0007669"/>
    <property type="project" value="UniProtKB-EC"/>
</dbReference>
<keyword evidence="6 9" id="KW-0560">Oxidoreductase</keyword>
<dbReference type="InterPro" id="IPR051402">
    <property type="entry name" value="KPR-Related"/>
</dbReference>
<dbReference type="PANTHER" id="PTHR21708">
    <property type="entry name" value="PROBABLE 2-DEHYDROPANTOATE 2-REDUCTASE"/>
    <property type="match status" value="1"/>
</dbReference>
<evidence type="ECO:0000313" key="12">
    <source>
        <dbReference type="EMBL" id="AOM75838.1"/>
    </source>
</evidence>
<dbReference type="Gene3D" id="1.10.1040.10">
    <property type="entry name" value="N-(1-d-carboxylethyl)-l-norvaline Dehydrogenase, domain 2"/>
    <property type="match status" value="1"/>
</dbReference>
<feature type="domain" description="Ketopantoate reductase N-terminal" evidence="10">
    <location>
        <begin position="6"/>
        <end position="159"/>
    </location>
</feature>
<evidence type="ECO:0000256" key="9">
    <source>
        <dbReference type="RuleBase" id="RU362068"/>
    </source>
</evidence>
<evidence type="ECO:0000256" key="3">
    <source>
        <dbReference type="ARBA" id="ARBA00013014"/>
    </source>
</evidence>
<dbReference type="GO" id="GO:0005737">
    <property type="term" value="C:cytoplasm"/>
    <property type="evidence" value="ECO:0007669"/>
    <property type="project" value="TreeGrafter"/>
</dbReference>
<dbReference type="InterPro" id="IPR013328">
    <property type="entry name" value="6PGD_dom2"/>
</dbReference>
<dbReference type="InterPro" id="IPR036291">
    <property type="entry name" value="NAD(P)-bd_dom_sf"/>
</dbReference>
<dbReference type="EMBL" id="CP017141">
    <property type="protein sequence ID" value="AOM75838.1"/>
    <property type="molecule type" value="Genomic_DNA"/>
</dbReference>
<evidence type="ECO:0000256" key="2">
    <source>
        <dbReference type="ARBA" id="ARBA00007870"/>
    </source>
</evidence>
<reference evidence="12 13" key="1">
    <citation type="submission" date="2016-08" db="EMBL/GenBank/DDBJ databases">
        <authorList>
            <person name="Seilhamer J.J."/>
        </authorList>
    </citation>
    <scope>NUCLEOTIDE SEQUENCE [LARGE SCALE GENOMIC DNA]</scope>
    <source>
        <strain evidence="12 13">DX4</strain>
    </source>
</reference>
<gene>
    <name evidence="12" type="ORF">BFS30_00815</name>
</gene>
<keyword evidence="13" id="KW-1185">Reference proteome</keyword>
<keyword evidence="5 9" id="KW-0521">NADP</keyword>
<dbReference type="AlphaFoldDB" id="A0A1D7QAW8"/>
<evidence type="ECO:0000256" key="7">
    <source>
        <dbReference type="ARBA" id="ARBA00032024"/>
    </source>
</evidence>
<dbReference type="SUPFAM" id="SSF48179">
    <property type="entry name" value="6-phosphogluconate dehydrogenase C-terminal domain-like"/>
    <property type="match status" value="1"/>
</dbReference>
<protein>
    <recommendedName>
        <fullName evidence="4 9">2-dehydropantoate 2-reductase</fullName>
        <ecNumber evidence="3 9">1.1.1.169</ecNumber>
    </recommendedName>
    <alternativeName>
        <fullName evidence="7 9">Ketopantoate reductase</fullName>
    </alternativeName>
</protein>
<feature type="domain" description="Ketopantoate reductase C-terminal" evidence="11">
    <location>
        <begin position="191"/>
        <end position="308"/>
    </location>
</feature>
<evidence type="ECO:0000259" key="10">
    <source>
        <dbReference type="Pfam" id="PF02558"/>
    </source>
</evidence>
<evidence type="ECO:0000256" key="8">
    <source>
        <dbReference type="ARBA" id="ARBA00048793"/>
    </source>
</evidence>
<dbReference type="RefSeq" id="WP_069377536.1">
    <property type="nucleotide sequence ID" value="NZ_CP017141.1"/>
</dbReference>
<dbReference type="OrthoDB" id="9796561at2"/>
<dbReference type="GO" id="GO:0015940">
    <property type="term" value="P:pantothenate biosynthetic process"/>
    <property type="evidence" value="ECO:0007669"/>
    <property type="project" value="UniProtKB-UniPathway"/>
</dbReference>
<name>A0A1D7QAW8_9SPHI</name>
<comment type="pathway">
    <text evidence="1 9">Cofactor biosynthesis; (R)-pantothenate biosynthesis; (R)-pantoate from 3-methyl-2-oxobutanoate: step 2/2.</text>
</comment>
<evidence type="ECO:0000259" key="11">
    <source>
        <dbReference type="Pfam" id="PF08546"/>
    </source>
</evidence>
<dbReference type="InterPro" id="IPR003710">
    <property type="entry name" value="ApbA"/>
</dbReference>
<dbReference type="UniPathway" id="UPA00028">
    <property type="reaction ID" value="UER00004"/>
</dbReference>
<dbReference type="Pfam" id="PF08546">
    <property type="entry name" value="ApbA_C"/>
    <property type="match status" value="1"/>
</dbReference>
<dbReference type="NCBIfam" id="TIGR00745">
    <property type="entry name" value="apbA_panE"/>
    <property type="match status" value="1"/>
</dbReference>
<dbReference type="KEGG" id="psty:BFS30_00815"/>
<dbReference type="InterPro" id="IPR008927">
    <property type="entry name" value="6-PGluconate_DH-like_C_sf"/>
</dbReference>
<dbReference type="PANTHER" id="PTHR21708:SF26">
    <property type="entry name" value="2-DEHYDROPANTOATE 2-REDUCTASE"/>
    <property type="match status" value="1"/>
</dbReference>
<proteinExistence type="inferred from homology"/>
<dbReference type="InterPro" id="IPR013332">
    <property type="entry name" value="KPR_N"/>
</dbReference>
<dbReference type="InterPro" id="IPR013752">
    <property type="entry name" value="KPA_reductase"/>
</dbReference>
<evidence type="ECO:0000256" key="5">
    <source>
        <dbReference type="ARBA" id="ARBA00022857"/>
    </source>
</evidence>
<comment type="catalytic activity">
    <reaction evidence="8 9">
        <text>(R)-pantoate + NADP(+) = 2-dehydropantoate + NADPH + H(+)</text>
        <dbReference type="Rhea" id="RHEA:16233"/>
        <dbReference type="ChEBI" id="CHEBI:11561"/>
        <dbReference type="ChEBI" id="CHEBI:15378"/>
        <dbReference type="ChEBI" id="CHEBI:15980"/>
        <dbReference type="ChEBI" id="CHEBI:57783"/>
        <dbReference type="ChEBI" id="CHEBI:58349"/>
        <dbReference type="EC" id="1.1.1.169"/>
    </reaction>
</comment>
<keyword evidence="9" id="KW-0566">Pantothenate biosynthesis</keyword>
<dbReference type="EC" id="1.1.1.169" evidence="3 9"/>
<comment type="similarity">
    <text evidence="2 9">Belongs to the ketopantoate reductase family.</text>
</comment>
<evidence type="ECO:0000256" key="6">
    <source>
        <dbReference type="ARBA" id="ARBA00023002"/>
    </source>
</evidence>